<dbReference type="GO" id="GO:0004512">
    <property type="term" value="F:inositol-3-phosphate synthase activity"/>
    <property type="evidence" value="ECO:0007669"/>
    <property type="project" value="InterPro"/>
</dbReference>
<dbReference type="EnsemblMetazoa" id="MESCA008167-RA">
    <property type="protein sequence ID" value="MESCA008167-PA"/>
    <property type="gene ID" value="MESCA008167"/>
</dbReference>
<dbReference type="InterPro" id="IPR036291">
    <property type="entry name" value="NAD(P)-bd_dom_sf"/>
</dbReference>
<dbReference type="GO" id="GO:0006021">
    <property type="term" value="P:inositol biosynthetic process"/>
    <property type="evidence" value="ECO:0007669"/>
    <property type="project" value="InterPro"/>
</dbReference>
<protein>
    <recommendedName>
        <fullName evidence="3">Inositol-3-phosphate synthase</fullName>
    </recommendedName>
</protein>
<dbReference type="EMBL" id="CAQQ02032644">
    <property type="status" value="NOT_ANNOTATED_CDS"/>
    <property type="molecule type" value="Genomic_DNA"/>
</dbReference>
<dbReference type="EMBL" id="CAQQ02032645">
    <property type="status" value="NOT_ANNOTATED_CDS"/>
    <property type="molecule type" value="Genomic_DNA"/>
</dbReference>
<dbReference type="GO" id="GO:0008654">
    <property type="term" value="P:phospholipid biosynthetic process"/>
    <property type="evidence" value="ECO:0007669"/>
    <property type="project" value="InterPro"/>
</dbReference>
<name>T1GWJ0_MEGSC</name>
<evidence type="ECO:0000313" key="2">
    <source>
        <dbReference type="Proteomes" id="UP000015102"/>
    </source>
</evidence>
<proteinExistence type="predicted"/>
<organism evidence="1 2">
    <name type="scientific">Megaselia scalaris</name>
    <name type="common">Humpbacked fly</name>
    <name type="synonym">Phora scalaris</name>
    <dbReference type="NCBI Taxonomy" id="36166"/>
    <lineage>
        <taxon>Eukaryota</taxon>
        <taxon>Metazoa</taxon>
        <taxon>Ecdysozoa</taxon>
        <taxon>Arthropoda</taxon>
        <taxon>Hexapoda</taxon>
        <taxon>Insecta</taxon>
        <taxon>Pterygota</taxon>
        <taxon>Neoptera</taxon>
        <taxon>Endopterygota</taxon>
        <taxon>Diptera</taxon>
        <taxon>Brachycera</taxon>
        <taxon>Muscomorpha</taxon>
        <taxon>Platypezoidea</taxon>
        <taxon>Phoridae</taxon>
        <taxon>Megaseliini</taxon>
        <taxon>Megaselia</taxon>
    </lineage>
</organism>
<dbReference type="STRING" id="36166.T1GWJ0"/>
<accession>T1GWJ0</accession>
<dbReference type="HOGENOM" id="CLU_2226219_0_0_1"/>
<reference evidence="1" key="2">
    <citation type="submission" date="2015-06" db="UniProtKB">
        <authorList>
            <consortium name="EnsemblMetazoa"/>
        </authorList>
    </citation>
    <scope>IDENTIFICATION</scope>
</reference>
<dbReference type="InterPro" id="IPR002587">
    <property type="entry name" value="Myo-inos-1-P_Synthase"/>
</dbReference>
<dbReference type="SUPFAM" id="SSF51735">
    <property type="entry name" value="NAD(P)-binding Rossmann-fold domains"/>
    <property type="match status" value="1"/>
</dbReference>
<sequence>MFTTLVIEPETLTLNLRTDRKVPKLGVMLVGWGGNNGSTLTAALEANRRKLQWRKRTGVQTANWFGSITQASTVLIGHDDNGKDVYLPMNELVPMVNPDDIDFIIF</sequence>
<dbReference type="PANTHER" id="PTHR11510">
    <property type="entry name" value="MYO-INOSITOL-1 PHOSPHATE SYNTHASE"/>
    <property type="match status" value="1"/>
</dbReference>
<evidence type="ECO:0008006" key="3">
    <source>
        <dbReference type="Google" id="ProtNLM"/>
    </source>
</evidence>
<dbReference type="AlphaFoldDB" id="T1GWJ0"/>
<reference evidence="2" key="1">
    <citation type="submission" date="2013-02" db="EMBL/GenBank/DDBJ databases">
        <authorList>
            <person name="Hughes D."/>
        </authorList>
    </citation>
    <scope>NUCLEOTIDE SEQUENCE</scope>
    <source>
        <strain>Durham</strain>
        <strain evidence="2">NC isolate 2 -- Noor lab</strain>
    </source>
</reference>
<dbReference type="Gene3D" id="3.40.50.720">
    <property type="entry name" value="NAD(P)-binding Rossmann-like Domain"/>
    <property type="match status" value="1"/>
</dbReference>
<keyword evidence="2" id="KW-1185">Reference proteome</keyword>
<dbReference type="Pfam" id="PF07994">
    <property type="entry name" value="NAD_binding_5"/>
    <property type="match status" value="1"/>
</dbReference>
<evidence type="ECO:0000313" key="1">
    <source>
        <dbReference type="EnsemblMetazoa" id="MESCA008167-PA"/>
    </source>
</evidence>
<dbReference type="Proteomes" id="UP000015102">
    <property type="component" value="Unassembled WGS sequence"/>
</dbReference>